<comment type="caution">
    <text evidence="3">The sequence shown here is derived from an EMBL/GenBank/DDBJ whole genome shotgun (WGS) entry which is preliminary data.</text>
</comment>
<reference evidence="4" key="1">
    <citation type="journal article" date="2019" name="Int. J. Syst. Evol. Microbiol.">
        <title>The Global Catalogue of Microorganisms (GCM) 10K type strain sequencing project: providing services to taxonomists for standard genome sequencing and annotation.</title>
        <authorList>
            <consortium name="The Broad Institute Genomics Platform"/>
            <consortium name="The Broad Institute Genome Sequencing Center for Infectious Disease"/>
            <person name="Wu L."/>
            <person name="Ma J."/>
        </authorList>
    </citation>
    <scope>NUCLEOTIDE SEQUENCE [LARGE SCALE GENOMIC DNA]</scope>
    <source>
        <strain evidence="4">CGMCC 4.7382</strain>
    </source>
</reference>
<dbReference type="EC" id="1.1.1.-" evidence="3"/>
<comment type="similarity">
    <text evidence="1">Belongs to the short-chain dehydrogenases/reductases (SDR) family.</text>
</comment>
<dbReference type="RefSeq" id="WP_379871564.1">
    <property type="nucleotide sequence ID" value="NZ_JBHTBH010000006.1"/>
</dbReference>
<evidence type="ECO:0000256" key="1">
    <source>
        <dbReference type="ARBA" id="ARBA00006484"/>
    </source>
</evidence>
<keyword evidence="3" id="KW-0560">Oxidoreductase</keyword>
<dbReference type="InterPro" id="IPR057326">
    <property type="entry name" value="KR_dom"/>
</dbReference>
<dbReference type="InterPro" id="IPR036291">
    <property type="entry name" value="NAD(P)-bd_dom_sf"/>
</dbReference>
<evidence type="ECO:0000313" key="3">
    <source>
        <dbReference type="EMBL" id="MFC7328910.1"/>
    </source>
</evidence>
<evidence type="ECO:0000259" key="2">
    <source>
        <dbReference type="SMART" id="SM00822"/>
    </source>
</evidence>
<dbReference type="InterPro" id="IPR050259">
    <property type="entry name" value="SDR"/>
</dbReference>
<sequence length="246" mass="25976">MRKGTALVTGAGRGLGAAIARRLSAEGWPVVVNDLDQAAAEGLADDIARAGGRALAVGVDATDPAQVATMVQWAREHFGPVLVTVANASGPQGEVPVEELSWAYMLRHFEFFTKSPLALLHAAVPDMRAARWGRVVHIGSDLFDRADPGWSAYMAAKGALLGLTRGWALELGTDGITVNLVAPGWIPVERHGAIPPEVAERWLGRQAVPRWGTPDDVAGAVAYLTSEDAGFISGQRIVVNGGFHFA</sequence>
<keyword evidence="4" id="KW-1185">Reference proteome</keyword>
<dbReference type="Proteomes" id="UP001596540">
    <property type="component" value="Unassembled WGS sequence"/>
</dbReference>
<dbReference type="EMBL" id="JBHTBH010000006">
    <property type="protein sequence ID" value="MFC7328910.1"/>
    <property type="molecule type" value="Genomic_DNA"/>
</dbReference>
<dbReference type="Gene3D" id="3.40.50.720">
    <property type="entry name" value="NAD(P)-binding Rossmann-like Domain"/>
    <property type="match status" value="1"/>
</dbReference>
<protein>
    <submittedName>
        <fullName evidence="3">SDR family NAD(P)-dependent oxidoreductase</fullName>
        <ecNumber evidence="3">1.1.1.-</ecNumber>
    </submittedName>
</protein>
<dbReference type="PANTHER" id="PTHR42879">
    <property type="entry name" value="3-OXOACYL-(ACYL-CARRIER-PROTEIN) REDUCTASE"/>
    <property type="match status" value="1"/>
</dbReference>
<dbReference type="GO" id="GO:0016491">
    <property type="term" value="F:oxidoreductase activity"/>
    <property type="evidence" value="ECO:0007669"/>
    <property type="project" value="UniProtKB-KW"/>
</dbReference>
<dbReference type="SUPFAM" id="SSF51735">
    <property type="entry name" value="NAD(P)-binding Rossmann-fold domains"/>
    <property type="match status" value="1"/>
</dbReference>
<dbReference type="PRINTS" id="PR00081">
    <property type="entry name" value="GDHRDH"/>
</dbReference>
<dbReference type="PANTHER" id="PTHR42879:SF2">
    <property type="entry name" value="3-OXOACYL-[ACYL-CARRIER-PROTEIN] REDUCTASE FABG"/>
    <property type="match status" value="1"/>
</dbReference>
<accession>A0ABW2KHL5</accession>
<dbReference type="InterPro" id="IPR002347">
    <property type="entry name" value="SDR_fam"/>
</dbReference>
<dbReference type="Pfam" id="PF13561">
    <property type="entry name" value="adh_short_C2"/>
    <property type="match status" value="1"/>
</dbReference>
<gene>
    <name evidence="3" type="ORF">ACFQRF_14265</name>
</gene>
<evidence type="ECO:0000313" key="4">
    <source>
        <dbReference type="Proteomes" id="UP001596540"/>
    </source>
</evidence>
<proteinExistence type="inferred from homology"/>
<organism evidence="3 4">
    <name type="scientific">Marinactinospora rubrisoli</name>
    <dbReference type="NCBI Taxonomy" id="2715399"/>
    <lineage>
        <taxon>Bacteria</taxon>
        <taxon>Bacillati</taxon>
        <taxon>Actinomycetota</taxon>
        <taxon>Actinomycetes</taxon>
        <taxon>Streptosporangiales</taxon>
        <taxon>Nocardiopsidaceae</taxon>
        <taxon>Marinactinospora</taxon>
    </lineage>
</organism>
<name>A0ABW2KHL5_9ACTN</name>
<feature type="domain" description="Ketoreductase" evidence="2">
    <location>
        <begin position="4"/>
        <end position="188"/>
    </location>
</feature>
<dbReference type="SMART" id="SM00822">
    <property type="entry name" value="PKS_KR"/>
    <property type="match status" value="1"/>
</dbReference>